<evidence type="ECO:0000256" key="1">
    <source>
        <dbReference type="ARBA" id="ARBA00022723"/>
    </source>
</evidence>
<dbReference type="AlphaFoldDB" id="A0A9X9T923"/>
<evidence type="ECO:0000259" key="5">
    <source>
        <dbReference type="Pfam" id="PF00149"/>
    </source>
</evidence>
<keyword evidence="7" id="KW-1185">Reference proteome</keyword>
<dbReference type="InterPro" id="IPR004843">
    <property type="entry name" value="Calcineurin-like_PHP"/>
</dbReference>
<dbReference type="PANTHER" id="PTHR42988">
    <property type="entry name" value="PHOSPHOHYDROLASE"/>
    <property type="match status" value="1"/>
</dbReference>
<dbReference type="GO" id="GO:0016787">
    <property type="term" value="F:hydrolase activity"/>
    <property type="evidence" value="ECO:0007669"/>
    <property type="project" value="UniProtKB-KW"/>
</dbReference>
<proteinExistence type="inferred from homology"/>
<comment type="similarity">
    <text evidence="4">Belongs to the cyclic nucleotide phosphodiesterase class-III family.</text>
</comment>
<keyword evidence="1" id="KW-0479">Metal-binding</keyword>
<evidence type="ECO:0000256" key="2">
    <source>
        <dbReference type="ARBA" id="ARBA00022801"/>
    </source>
</evidence>
<dbReference type="PANTHER" id="PTHR42988:SF2">
    <property type="entry name" value="CYCLIC NUCLEOTIDE PHOSPHODIESTERASE CBUA0032-RELATED"/>
    <property type="match status" value="1"/>
</dbReference>
<dbReference type="GeneID" id="76834435"/>
<reference evidence="6" key="1">
    <citation type="submission" date="2022-11" db="EMBL/GenBank/DDBJ databases">
        <title>Complete genome sequence of Methanogenium organophilum DSM 3596.</title>
        <authorList>
            <person name="Chen S.-C."/>
            <person name="Lai S.-J."/>
            <person name="You Y.-T."/>
        </authorList>
    </citation>
    <scope>NUCLEOTIDE SEQUENCE</scope>
    <source>
        <strain evidence="6">DSM 3596</strain>
    </source>
</reference>
<evidence type="ECO:0000313" key="6">
    <source>
        <dbReference type="EMBL" id="WAI02230.1"/>
    </source>
</evidence>
<evidence type="ECO:0000313" key="7">
    <source>
        <dbReference type="Proteomes" id="UP001163096"/>
    </source>
</evidence>
<dbReference type="EMBL" id="CP113361">
    <property type="protein sequence ID" value="WAI02230.1"/>
    <property type="molecule type" value="Genomic_DNA"/>
</dbReference>
<dbReference type="InterPro" id="IPR050884">
    <property type="entry name" value="CNP_phosphodiesterase-III"/>
</dbReference>
<dbReference type="KEGG" id="mou:OU421_04995"/>
<evidence type="ECO:0000256" key="4">
    <source>
        <dbReference type="ARBA" id="ARBA00025742"/>
    </source>
</evidence>
<organism evidence="6 7">
    <name type="scientific">Methanogenium organophilum</name>
    <dbReference type="NCBI Taxonomy" id="2199"/>
    <lineage>
        <taxon>Archaea</taxon>
        <taxon>Methanobacteriati</taxon>
        <taxon>Methanobacteriota</taxon>
        <taxon>Stenosarchaea group</taxon>
        <taxon>Methanomicrobia</taxon>
        <taxon>Methanomicrobiales</taxon>
        <taxon>Methanomicrobiaceae</taxon>
        <taxon>Methanogenium</taxon>
    </lineage>
</organism>
<dbReference type="SUPFAM" id="SSF56300">
    <property type="entry name" value="Metallo-dependent phosphatases"/>
    <property type="match status" value="1"/>
</dbReference>
<evidence type="ECO:0000256" key="3">
    <source>
        <dbReference type="ARBA" id="ARBA00023004"/>
    </source>
</evidence>
<name>A0A9X9T923_METOG</name>
<gene>
    <name evidence="6" type="ORF">OU421_04995</name>
</gene>
<feature type="domain" description="Calcineurin-like phosphoesterase" evidence="5">
    <location>
        <begin position="381"/>
        <end position="627"/>
    </location>
</feature>
<protein>
    <submittedName>
        <fullName evidence="6">Metallophosphoesterase</fullName>
    </submittedName>
</protein>
<keyword evidence="3" id="KW-0408">Iron</keyword>
<accession>A0A9X9T923</accession>
<dbReference type="Pfam" id="PF00149">
    <property type="entry name" value="Metallophos"/>
    <property type="match status" value="1"/>
</dbReference>
<keyword evidence="2" id="KW-0378">Hydrolase</keyword>
<dbReference type="GO" id="GO:0046872">
    <property type="term" value="F:metal ion binding"/>
    <property type="evidence" value="ECO:0007669"/>
    <property type="project" value="UniProtKB-KW"/>
</dbReference>
<dbReference type="RefSeq" id="WP_268187508.1">
    <property type="nucleotide sequence ID" value="NZ_CP113361.1"/>
</dbReference>
<dbReference type="Proteomes" id="UP001163096">
    <property type="component" value="Chromosome"/>
</dbReference>
<sequence length="711" mass="82568">MTEFGEISEQASRYFDEVLPSINELRTSNIPTDAIFIGAAGFEDRGFAFLNKMALRNKKFAYVFGIKYEPYNPKNRETEFGDLANTLTINKMEWLNYNRVNPDTFYSEFNKIQKVINSTNDIIIDVSSFSKFLIIFLLNLLSNFQGNIHIIYSEAEIYHPTQEKFLSEKENHNYPLPLPTFLTKDIYKLVCINELSSITMAGSPLLMIAFPTFNHQELGALLNEMNPQYLIEIEGVPHNSVNEWRSDAIRWVNERIEKSLIGNIKHIHHKEARTFEYIELVKILEGIYNDYKYSHKCVISPTGSKLQTIGVFVFNRMHPEIQLVYPIVKKFAEDYSEGYTKIWHLEFCNYSDFVKKLEKYNKYQVTQLKQKIEKDNSELIHILHLSDIHLGTKSDSRKYSVQLVTDLLNNLKIQKIDFLIISGDIGTYSTQEEYEAAIFLIEELMEIIDLNRKQIIVVPGNHDLNWGISEKAYKYTKYESCPPNLERGSFIPGDSNGVLLKDENCYKNRFDNFSNHFHFPIYDTYYPLEYIDQGVISTFPDNNILFLALNSSWNIDHYEPHRNRSHVNTDALSKAISQIIGPKYDGWLKIGVLHHPLTGREMIENEEIQELLADNGFKICLHGHIHKASYNFRNRGNRNITFIGAGTFGAPVKEQIPGIPLQYNLLRYDPTLQCITVETRKKEEPDGAWSADSRWGDINNPDPRYYIHLDD</sequence>
<dbReference type="InterPro" id="IPR029052">
    <property type="entry name" value="Metallo-depent_PP-like"/>
</dbReference>
<dbReference type="Gene3D" id="3.60.21.10">
    <property type="match status" value="1"/>
</dbReference>